<dbReference type="Gene3D" id="3.30.420.10">
    <property type="entry name" value="Ribonuclease H-like superfamily/Ribonuclease H"/>
    <property type="match status" value="1"/>
</dbReference>
<dbReference type="GO" id="GO:0006508">
    <property type="term" value="P:proteolysis"/>
    <property type="evidence" value="ECO:0007669"/>
    <property type="project" value="UniProtKB-KW"/>
</dbReference>
<evidence type="ECO:0000256" key="11">
    <source>
        <dbReference type="ARBA" id="ARBA00022908"/>
    </source>
</evidence>
<dbReference type="GO" id="GO:0004190">
    <property type="term" value="F:aspartic-type endopeptidase activity"/>
    <property type="evidence" value="ECO:0007669"/>
    <property type="project" value="UniProtKB-KW"/>
</dbReference>
<dbReference type="InterPro" id="IPR056924">
    <property type="entry name" value="SH3_Tf2-1"/>
</dbReference>
<keyword evidence="10" id="KW-0460">Magnesium</keyword>
<keyword evidence="11" id="KW-0229">DNA integration</keyword>
<dbReference type="GO" id="GO:0015074">
    <property type="term" value="P:DNA integration"/>
    <property type="evidence" value="ECO:0007669"/>
    <property type="project" value="UniProtKB-KW"/>
</dbReference>
<dbReference type="Gene3D" id="3.30.70.270">
    <property type="match status" value="2"/>
</dbReference>
<dbReference type="InterPro" id="IPR001878">
    <property type="entry name" value="Znf_CCHC"/>
</dbReference>
<evidence type="ECO:0000256" key="3">
    <source>
        <dbReference type="ARBA" id="ARBA00022679"/>
    </source>
</evidence>
<evidence type="ECO:0000256" key="7">
    <source>
        <dbReference type="ARBA" id="ARBA00022750"/>
    </source>
</evidence>
<dbReference type="InterPro" id="IPR012337">
    <property type="entry name" value="RNaseH-like_sf"/>
</dbReference>
<dbReference type="PROSITE" id="PS50878">
    <property type="entry name" value="RT_POL"/>
    <property type="match status" value="1"/>
</dbReference>
<accession>A0AAV0E1C9</accession>
<dbReference type="PROSITE" id="PS50994">
    <property type="entry name" value="INTEGRASE"/>
    <property type="match status" value="1"/>
</dbReference>
<feature type="domain" description="CCHC-type" evidence="18">
    <location>
        <begin position="296"/>
        <end position="309"/>
    </location>
</feature>
<dbReference type="Proteomes" id="UP001152523">
    <property type="component" value="Unassembled WGS sequence"/>
</dbReference>
<evidence type="ECO:0000256" key="16">
    <source>
        <dbReference type="PROSITE-ProRule" id="PRU00047"/>
    </source>
</evidence>
<dbReference type="GO" id="GO:0003677">
    <property type="term" value="F:DNA binding"/>
    <property type="evidence" value="ECO:0007669"/>
    <property type="project" value="UniProtKB-KW"/>
</dbReference>
<dbReference type="PROSITE" id="PS00141">
    <property type="entry name" value="ASP_PROTEASE"/>
    <property type="match status" value="1"/>
</dbReference>
<dbReference type="InterPro" id="IPR043502">
    <property type="entry name" value="DNA/RNA_pol_sf"/>
</dbReference>
<keyword evidence="7" id="KW-0064">Aspartyl protease</keyword>
<sequence>MPPRRDPNAVPTNAELAQALTLLTQTITVAFQNQPNNGNNMESRVAARNPPSFLGQEDPVLLENWIRSFDKLFDAVNCPADQRINIAVYYLHEEADKWWVHVGPGMSAQPDFTWDRFKRALRKRFYPPHVQAENRDKFLHLKQGDMTVQEYHSQFVTLAEFATSLVPDEESKIEKFIEGLNYDTQKMMTVQEWQTLDDAYYKAAKHYRVVQRQREAHKKIRKNEEENKAREKRLKTHQQEQQPTGRREDRPQDGRRFPGHGPRQDQRYVPRDRHYHCKLCQRDHPGVDCDGKVVNCFICGKRGHRAFECLNKEKASHQNQGPNRGGANQGGNQEGNKPGNHNNNNRDRDANRNQNQNQNQNQGGGNQRNQGRIYVMNKAQAKAHDVVSGTIHVNNTPAYVLFDSGASHSFISSKFVEKLKIKPAASIELNVKTANNRVVSCRNVYMNVPIVIDNVNLPGDLVQFDLEDIEVVLGMDWLGSYKAKILCNEHKVIMKSPSGKRVSFKAVTNKPDIKLMTMRQMRRYIRKGCEAYLCMMKETHNEDQTIDQIPVVNEFPDVFPEEIPGMPPERDVEFSIDLMPGTTPISKAPYRMAPKEMQELKEQLEELLEKGYIKPSVSPWGAPVLFVKKKDGSLRLCIDYRELNRVTIKNRYPLPRIDDLFDQLKGAGIFSKIDLRSGYHQVRIAEKDIPKTAFRTRYGHYEFTVMPFGLTNAPAVFMDLMNRVFRPYLDTFVVVFIDDILVYSKNEKDHEEHLRVVLQTLREHQLYAKLSKCDFWKDRVAFLGHIITREGVSVDPSKIEAVTEWRAPTTVTEVRSFLGLAGYYRRFVKDFSKIARPLTNLMKKTTKFQWTDDCERAFEELKKRLTTAPVLTLPSGTDGFEIYCDASKNGLGCVLMQNGKVVAYASRQLRVHEVNYPTHDLELAAVVFALKIWRHYLYGPPCKIYTDHKSLKYIFTQKELNMRQRRWLELVKDYDLEIQYHEGKANVVADALSRKTEHGRAMWILSEELYREFQRLDLEVKECGEVESEIWLYTMTILPSIFDEIKAGQPGDVKLERVKAGMKNGVNGPFHLHEDESIRYKGRWCVPMKCEHIKKQIMEEGHNTPYSVHPGGDKLYKDLKQNFWWPRMKNEVAEFVARCLNCQKVKAERCKPKGLVQPLEVPTWKWDSISMDFVGGLPLTKSGKDKIWVIVDRLTKTARFIPMNETWSMDKLAKAYIKHVVKYHGVPRDIVSDRDSRFLSQFWRELQAAMGTTLKLSTAFHPMTDGQTERTIQTLEDMLRACVLDLQGSWDEHLDLIEFSYNNSYHTSIKMAPYEALYGQKCRSPLCWGDMVDQVVLGPQYLQDTMEKIKFIQARMKAAQDRQKSYADLGRKPAEFEVGEKVLLKVSPTKGVMRFGKKGKLSPRFIGPYEILEKVGRVAYKLALPTELSKVHDVFHISQLKKYIRDAAHILNPEVIELDETLTYEERPVKILDTKTRETRRKAIKMVKVLWSNHLAENATWETEDDMRKRYPELFSQGKKI</sequence>
<evidence type="ECO:0000313" key="22">
    <source>
        <dbReference type="Proteomes" id="UP001152523"/>
    </source>
</evidence>
<dbReference type="InterPro" id="IPR021109">
    <property type="entry name" value="Peptidase_aspartic_dom_sf"/>
</dbReference>
<dbReference type="GO" id="GO:0006310">
    <property type="term" value="P:DNA recombination"/>
    <property type="evidence" value="ECO:0007669"/>
    <property type="project" value="UniProtKB-KW"/>
</dbReference>
<dbReference type="Pfam" id="PF24626">
    <property type="entry name" value="SH3_Tf2-1"/>
    <property type="match status" value="1"/>
</dbReference>
<dbReference type="Pfam" id="PF00078">
    <property type="entry name" value="RVT_1"/>
    <property type="match status" value="1"/>
</dbReference>
<keyword evidence="14" id="KW-0238">DNA-binding</keyword>
<dbReference type="Pfam" id="PF17921">
    <property type="entry name" value="Integrase_H2C2"/>
    <property type="match status" value="1"/>
</dbReference>
<feature type="compositionally biased region" description="Basic residues" evidence="17">
    <location>
        <begin position="212"/>
        <end position="221"/>
    </location>
</feature>
<dbReference type="InterPro" id="IPR043128">
    <property type="entry name" value="Rev_trsase/Diguanyl_cyclase"/>
</dbReference>
<evidence type="ECO:0000259" key="20">
    <source>
        <dbReference type="PROSITE" id="PS50994"/>
    </source>
</evidence>
<evidence type="ECO:0000256" key="4">
    <source>
        <dbReference type="ARBA" id="ARBA00022695"/>
    </source>
</evidence>
<evidence type="ECO:0000256" key="8">
    <source>
        <dbReference type="ARBA" id="ARBA00022759"/>
    </source>
</evidence>
<evidence type="ECO:0000259" key="18">
    <source>
        <dbReference type="PROSITE" id="PS50158"/>
    </source>
</evidence>
<dbReference type="InterPro" id="IPR041373">
    <property type="entry name" value="RT_RNaseH"/>
</dbReference>
<dbReference type="InterPro" id="IPR041588">
    <property type="entry name" value="Integrase_H2C2"/>
</dbReference>
<feature type="compositionally biased region" description="Basic and acidic residues" evidence="17">
    <location>
        <begin position="245"/>
        <end position="269"/>
    </location>
</feature>
<dbReference type="SUPFAM" id="SSF56672">
    <property type="entry name" value="DNA/RNA polymerases"/>
    <property type="match status" value="1"/>
</dbReference>
<keyword evidence="6" id="KW-0479">Metal-binding</keyword>
<keyword evidence="16" id="KW-0862">Zinc</keyword>
<dbReference type="GO" id="GO:0003964">
    <property type="term" value="F:RNA-directed DNA polymerase activity"/>
    <property type="evidence" value="ECO:0007669"/>
    <property type="project" value="UniProtKB-KW"/>
</dbReference>
<dbReference type="CDD" id="cd00303">
    <property type="entry name" value="retropepsin_like"/>
    <property type="match status" value="1"/>
</dbReference>
<dbReference type="InterPro" id="IPR036397">
    <property type="entry name" value="RNaseH_sf"/>
</dbReference>
<dbReference type="InterPro" id="IPR005162">
    <property type="entry name" value="Retrotrans_gag_dom"/>
</dbReference>
<dbReference type="Gene3D" id="2.40.70.10">
    <property type="entry name" value="Acid Proteases"/>
    <property type="match status" value="1"/>
</dbReference>
<protein>
    <recommendedName>
        <fullName evidence="1">RNA-directed DNA polymerase</fullName>
        <ecNumber evidence="1">2.7.7.49</ecNumber>
    </recommendedName>
</protein>
<evidence type="ECO:0000256" key="13">
    <source>
        <dbReference type="ARBA" id="ARBA00022932"/>
    </source>
</evidence>
<dbReference type="Gene3D" id="1.10.340.70">
    <property type="match status" value="1"/>
</dbReference>
<evidence type="ECO:0000256" key="17">
    <source>
        <dbReference type="SAM" id="MobiDB-lite"/>
    </source>
</evidence>
<evidence type="ECO:0000256" key="1">
    <source>
        <dbReference type="ARBA" id="ARBA00012493"/>
    </source>
</evidence>
<keyword evidence="9" id="KW-0378">Hydrolase</keyword>
<gene>
    <name evidence="21" type="ORF">CEPIT_LOCUS19917</name>
</gene>
<dbReference type="CDD" id="cd01647">
    <property type="entry name" value="RT_LTR"/>
    <property type="match status" value="1"/>
</dbReference>
<dbReference type="Pfam" id="PF17917">
    <property type="entry name" value="RT_RNaseH"/>
    <property type="match status" value="1"/>
</dbReference>
<keyword evidence="12" id="KW-0695">RNA-directed DNA polymerase</keyword>
<name>A0AAV0E1C9_9ASTE</name>
<evidence type="ECO:0000313" key="21">
    <source>
        <dbReference type="EMBL" id="CAH9112351.1"/>
    </source>
</evidence>
<keyword evidence="5" id="KW-0540">Nuclease</keyword>
<dbReference type="Pfam" id="PF03732">
    <property type="entry name" value="Retrotrans_gag"/>
    <property type="match status" value="1"/>
</dbReference>
<dbReference type="PANTHER" id="PTHR37984">
    <property type="entry name" value="PROTEIN CBG26694"/>
    <property type="match status" value="1"/>
</dbReference>
<dbReference type="EC" id="2.7.7.49" evidence="1"/>
<dbReference type="SMART" id="SM00343">
    <property type="entry name" value="ZnF_C2HC"/>
    <property type="match status" value="1"/>
</dbReference>
<organism evidence="21 22">
    <name type="scientific">Cuscuta epithymum</name>
    <dbReference type="NCBI Taxonomy" id="186058"/>
    <lineage>
        <taxon>Eukaryota</taxon>
        <taxon>Viridiplantae</taxon>
        <taxon>Streptophyta</taxon>
        <taxon>Embryophyta</taxon>
        <taxon>Tracheophyta</taxon>
        <taxon>Spermatophyta</taxon>
        <taxon>Magnoliopsida</taxon>
        <taxon>eudicotyledons</taxon>
        <taxon>Gunneridae</taxon>
        <taxon>Pentapetalae</taxon>
        <taxon>asterids</taxon>
        <taxon>lamiids</taxon>
        <taxon>Solanales</taxon>
        <taxon>Convolvulaceae</taxon>
        <taxon>Cuscuteae</taxon>
        <taxon>Cuscuta</taxon>
        <taxon>Cuscuta subgen. Cuscuta</taxon>
    </lineage>
</organism>
<keyword evidence="16" id="KW-0863">Zinc-finger</keyword>
<evidence type="ECO:0000256" key="2">
    <source>
        <dbReference type="ARBA" id="ARBA00022670"/>
    </source>
</evidence>
<keyword evidence="3" id="KW-0808">Transferase</keyword>
<dbReference type="GO" id="GO:0008270">
    <property type="term" value="F:zinc ion binding"/>
    <property type="evidence" value="ECO:0007669"/>
    <property type="project" value="UniProtKB-KW"/>
</dbReference>
<evidence type="ECO:0000256" key="9">
    <source>
        <dbReference type="ARBA" id="ARBA00022801"/>
    </source>
</evidence>
<dbReference type="EMBL" id="CAMAPF010000197">
    <property type="protein sequence ID" value="CAH9112351.1"/>
    <property type="molecule type" value="Genomic_DNA"/>
</dbReference>
<dbReference type="InterPro" id="IPR001584">
    <property type="entry name" value="Integrase_cat-core"/>
</dbReference>
<dbReference type="GO" id="GO:0004519">
    <property type="term" value="F:endonuclease activity"/>
    <property type="evidence" value="ECO:0007669"/>
    <property type="project" value="UniProtKB-KW"/>
</dbReference>
<evidence type="ECO:0000256" key="12">
    <source>
        <dbReference type="ARBA" id="ARBA00022918"/>
    </source>
</evidence>
<feature type="compositionally biased region" description="Gly residues" evidence="17">
    <location>
        <begin position="323"/>
        <end position="333"/>
    </location>
</feature>
<evidence type="ECO:0000256" key="6">
    <source>
        <dbReference type="ARBA" id="ARBA00022723"/>
    </source>
</evidence>
<dbReference type="GO" id="GO:0003887">
    <property type="term" value="F:DNA-directed DNA polymerase activity"/>
    <property type="evidence" value="ECO:0007669"/>
    <property type="project" value="UniProtKB-KW"/>
</dbReference>
<reference evidence="21" key="1">
    <citation type="submission" date="2022-07" db="EMBL/GenBank/DDBJ databases">
        <authorList>
            <person name="Macas J."/>
            <person name="Novak P."/>
            <person name="Neumann P."/>
        </authorList>
    </citation>
    <scope>NUCLEOTIDE SEQUENCE</scope>
</reference>
<dbReference type="InterPro" id="IPR000477">
    <property type="entry name" value="RT_dom"/>
</dbReference>
<proteinExistence type="predicted"/>
<keyword evidence="4" id="KW-0548">Nucleotidyltransferase</keyword>
<dbReference type="SUPFAM" id="SSF53098">
    <property type="entry name" value="Ribonuclease H-like"/>
    <property type="match status" value="1"/>
</dbReference>
<feature type="region of interest" description="Disordered" evidence="17">
    <location>
        <begin position="212"/>
        <end position="269"/>
    </location>
</feature>
<evidence type="ECO:0000256" key="5">
    <source>
        <dbReference type="ARBA" id="ARBA00022722"/>
    </source>
</evidence>
<evidence type="ECO:0000256" key="10">
    <source>
        <dbReference type="ARBA" id="ARBA00022842"/>
    </source>
</evidence>
<keyword evidence="22" id="KW-1185">Reference proteome</keyword>
<feature type="domain" description="Reverse transcriptase" evidence="19">
    <location>
        <begin position="608"/>
        <end position="787"/>
    </location>
</feature>
<evidence type="ECO:0000256" key="14">
    <source>
        <dbReference type="ARBA" id="ARBA00023125"/>
    </source>
</evidence>
<dbReference type="InterPro" id="IPR001969">
    <property type="entry name" value="Aspartic_peptidase_AS"/>
</dbReference>
<dbReference type="Pfam" id="PF08284">
    <property type="entry name" value="RVP_2"/>
    <property type="match status" value="1"/>
</dbReference>
<keyword evidence="2" id="KW-0645">Protease</keyword>
<feature type="domain" description="Integrase catalytic" evidence="20">
    <location>
        <begin position="1158"/>
        <end position="1321"/>
    </location>
</feature>
<dbReference type="InterPro" id="IPR050951">
    <property type="entry name" value="Retrovirus_Pol_polyprotein"/>
</dbReference>
<comment type="caution">
    <text evidence="21">The sequence shown here is derived from an EMBL/GenBank/DDBJ whole genome shotgun (WGS) entry which is preliminary data.</text>
</comment>
<dbReference type="PANTHER" id="PTHR37984:SF5">
    <property type="entry name" value="PROTEIN NYNRIN-LIKE"/>
    <property type="match status" value="1"/>
</dbReference>
<dbReference type="PROSITE" id="PS50158">
    <property type="entry name" value="ZF_CCHC"/>
    <property type="match status" value="1"/>
</dbReference>
<feature type="region of interest" description="Disordered" evidence="17">
    <location>
        <begin position="316"/>
        <end position="369"/>
    </location>
</feature>
<dbReference type="FunFam" id="3.30.70.270:FF:000020">
    <property type="entry name" value="Transposon Tf2-6 polyprotein-like Protein"/>
    <property type="match status" value="1"/>
</dbReference>
<keyword evidence="8" id="KW-0255">Endonuclease</keyword>
<evidence type="ECO:0000256" key="15">
    <source>
        <dbReference type="ARBA" id="ARBA00023172"/>
    </source>
</evidence>
<feature type="compositionally biased region" description="Low complexity" evidence="17">
    <location>
        <begin position="352"/>
        <end position="369"/>
    </location>
</feature>
<dbReference type="FunFam" id="3.10.20.370:FF:000001">
    <property type="entry name" value="Retrovirus-related Pol polyprotein from transposon 17.6-like protein"/>
    <property type="match status" value="1"/>
</dbReference>
<evidence type="ECO:0000259" key="19">
    <source>
        <dbReference type="PROSITE" id="PS50878"/>
    </source>
</evidence>
<dbReference type="FunFam" id="3.10.10.10:FF:000007">
    <property type="entry name" value="Retrovirus-related Pol polyprotein from transposon 17.6-like Protein"/>
    <property type="match status" value="1"/>
</dbReference>
<dbReference type="Gene3D" id="3.10.10.10">
    <property type="entry name" value="HIV Type 1 Reverse Transcriptase, subunit A, domain 1"/>
    <property type="match status" value="1"/>
</dbReference>
<feature type="compositionally biased region" description="Low complexity" evidence="17">
    <location>
        <begin position="334"/>
        <end position="343"/>
    </location>
</feature>
<dbReference type="SUPFAM" id="SSF50630">
    <property type="entry name" value="Acid proteases"/>
    <property type="match status" value="1"/>
</dbReference>
<dbReference type="CDD" id="cd09274">
    <property type="entry name" value="RNase_HI_RT_Ty3"/>
    <property type="match status" value="1"/>
</dbReference>
<keyword evidence="13" id="KW-0239">DNA-directed DNA polymerase</keyword>
<keyword evidence="15" id="KW-0233">DNA recombination</keyword>